<dbReference type="EMBL" id="JAPEQV010000017">
    <property type="protein sequence ID" value="MDF2313773.1"/>
    <property type="molecule type" value="Genomic_DNA"/>
</dbReference>
<dbReference type="RefSeq" id="WP_275875264.1">
    <property type="nucleotide sequence ID" value="NZ_JAPEQV010000017.1"/>
</dbReference>
<organism evidence="1 2">
    <name type="scientific">Lactiplantibacillus pentosus</name>
    <name type="common">Lactobacillus pentosus</name>
    <dbReference type="NCBI Taxonomy" id="1589"/>
    <lineage>
        <taxon>Bacteria</taxon>
        <taxon>Bacillati</taxon>
        <taxon>Bacillota</taxon>
        <taxon>Bacilli</taxon>
        <taxon>Lactobacillales</taxon>
        <taxon>Lactobacillaceae</taxon>
        <taxon>Lactiplantibacillus</taxon>
    </lineage>
</organism>
<name>A0AAX6LGV4_LACPE</name>
<reference evidence="1" key="1">
    <citation type="submission" date="2022-11" db="EMBL/GenBank/DDBJ databases">
        <authorList>
            <person name="Wang Z."/>
        </authorList>
    </citation>
    <scope>NUCLEOTIDE SEQUENCE</scope>
    <source>
        <strain evidence="1">P2000</strain>
    </source>
</reference>
<proteinExistence type="predicted"/>
<dbReference type="Proteomes" id="UP001151834">
    <property type="component" value="Unassembled WGS sequence"/>
</dbReference>
<accession>A0AAX6LGV4</accession>
<dbReference type="AlphaFoldDB" id="A0AAX6LGV4"/>
<reference evidence="1" key="2">
    <citation type="journal article" date="2023" name="Front Nutr">
        <title>Lactiplantibacillus pentosus P2020 protects the hyperuricemia and renal inflammation in mice.</title>
        <authorList>
            <person name="Wang Z."/>
            <person name="Song L."/>
            <person name="Li X."/>
            <person name="Xiao Y."/>
            <person name="Huang Y."/>
            <person name="Zhang Y."/>
            <person name="Li J."/>
            <person name="Li M."/>
            <person name="Ren Z."/>
        </authorList>
    </citation>
    <scope>NUCLEOTIDE SEQUENCE</scope>
    <source>
        <strain evidence="1">P2000</strain>
    </source>
</reference>
<sequence length="261" mass="28497">MANIVDKINQIGRKTTELAANMIPASTQNNGLMTPADKRLVDSLNGQRTRITEAKSVNDLEPGFYSGGVLLKDVPIIDGLTGYNEWFIEVSKTFTGDKLITAMQVATGSTWQKVIVQAPTDSLRRPTVWSKVTTETILWAGTVGLALGTTLTLVDDMYNYDGLIVNYNFNGASDSARLQAERVNELTGVPSLLYFDGMNMSNTLSDSALNMDFFEAYLEKVDSTHLKFSSFNHIIANLAKGTAAYNVGSGDFMISQIIGVR</sequence>
<evidence type="ECO:0000313" key="2">
    <source>
        <dbReference type="Proteomes" id="UP001151834"/>
    </source>
</evidence>
<protein>
    <submittedName>
        <fullName evidence="1">Uncharacterized protein</fullName>
    </submittedName>
</protein>
<comment type="caution">
    <text evidence="1">The sequence shown here is derived from an EMBL/GenBank/DDBJ whole genome shotgun (WGS) entry which is preliminary data.</text>
</comment>
<evidence type="ECO:0000313" key="1">
    <source>
        <dbReference type="EMBL" id="MDF2313773.1"/>
    </source>
</evidence>
<gene>
    <name evidence="1" type="ORF">OOJ94_13175</name>
</gene>